<evidence type="ECO:0000256" key="3">
    <source>
        <dbReference type="ARBA" id="ARBA00022490"/>
    </source>
</evidence>
<dbReference type="Gene3D" id="6.10.360.10">
    <property type="match status" value="1"/>
</dbReference>
<evidence type="ECO:0000256" key="1">
    <source>
        <dbReference type="ARBA" id="ARBA00004245"/>
    </source>
</evidence>
<comment type="subunit">
    <text evidence="2">Binds actin.</text>
</comment>
<evidence type="ECO:0000256" key="2">
    <source>
        <dbReference type="ARBA" id="ARBA00011216"/>
    </source>
</evidence>
<dbReference type="InterPro" id="IPR045346">
    <property type="entry name" value="Ermin"/>
</dbReference>
<evidence type="ECO:0000256" key="10">
    <source>
        <dbReference type="SAM" id="MobiDB-lite"/>
    </source>
</evidence>
<comment type="function">
    <text evidence="7">Plays a role in cytoskeletal rearrangements during the late wrapping and/or compaction phases of myelinogenesis as well as in maintenance and stability of myelin sheath in the adult. May play an important role in late-stage oligodendroglia maturation, myelin/Ranvier node formation during CNS development, and in the maintenance and plasticity of related structures in the mature CNS.</text>
</comment>
<feature type="compositionally biased region" description="Acidic residues" evidence="10">
    <location>
        <begin position="185"/>
        <end position="197"/>
    </location>
</feature>
<dbReference type="Pfam" id="PF20491">
    <property type="entry name" value="Ermin"/>
    <property type="match status" value="1"/>
</dbReference>
<sequence length="283" mass="32285">MTEDAPIASSIPEYNGNVPPEKTRFQVIDIIDEIAKSVGSVPHENAETSAEAPFIKENPEEIKNSLEDSTMCEAPEGKQQCEEKQDENNKTLKKRSADIPSQDARAEQKKSEEGQYEEIIPVSTKECEVNRQEERNAKQPQGRKFDHANKAEKFLPAGAQEMVQILERKVQIKDEMQLKARENAAEEEDEDAEEEEQVQLTENKKVNSEESYLKKQENGREESPPNSPSFNSQPEKPGEQLEIGGKNDVSKHSYSKYNTISYRKIRKGNTKQRIDEFESMMHL</sequence>
<comment type="caution">
    <text evidence="11">The sequence shown here is derived from an EMBL/GenBank/DDBJ whole genome shotgun (WGS) entry which is preliminary data.</text>
</comment>
<dbReference type="PANTHER" id="PTHR47137">
    <property type="entry name" value="ERMIN"/>
    <property type="match status" value="1"/>
</dbReference>
<organism evidence="11 12">
    <name type="scientific">Alligator mississippiensis</name>
    <name type="common">American alligator</name>
    <dbReference type="NCBI Taxonomy" id="8496"/>
    <lineage>
        <taxon>Eukaryota</taxon>
        <taxon>Metazoa</taxon>
        <taxon>Chordata</taxon>
        <taxon>Craniata</taxon>
        <taxon>Vertebrata</taxon>
        <taxon>Euteleostomi</taxon>
        <taxon>Archelosauria</taxon>
        <taxon>Archosauria</taxon>
        <taxon>Crocodylia</taxon>
        <taxon>Alligatoridae</taxon>
        <taxon>Alligatorinae</taxon>
        <taxon>Alligator</taxon>
    </lineage>
</organism>
<reference evidence="11 12" key="1">
    <citation type="journal article" date="2012" name="Genome Biol.">
        <title>Sequencing three crocodilian genomes to illuminate the evolution of archosaurs and amniotes.</title>
        <authorList>
            <person name="St John J.A."/>
            <person name="Braun E.L."/>
            <person name="Isberg S.R."/>
            <person name="Miles L.G."/>
            <person name="Chong A.Y."/>
            <person name="Gongora J."/>
            <person name="Dalzell P."/>
            <person name="Moran C."/>
            <person name="Bed'hom B."/>
            <person name="Abzhanov A."/>
            <person name="Burgess S.C."/>
            <person name="Cooksey A.M."/>
            <person name="Castoe T.A."/>
            <person name="Crawford N.G."/>
            <person name="Densmore L.D."/>
            <person name="Drew J.C."/>
            <person name="Edwards S.V."/>
            <person name="Faircloth B.C."/>
            <person name="Fujita M.K."/>
            <person name="Greenwold M.J."/>
            <person name="Hoffmann F.G."/>
            <person name="Howard J.M."/>
            <person name="Iguchi T."/>
            <person name="Janes D.E."/>
            <person name="Khan S.Y."/>
            <person name="Kohno S."/>
            <person name="de Koning A.J."/>
            <person name="Lance S.L."/>
            <person name="McCarthy F.M."/>
            <person name="McCormack J.E."/>
            <person name="Merchant M.E."/>
            <person name="Peterson D.G."/>
            <person name="Pollock D.D."/>
            <person name="Pourmand N."/>
            <person name="Raney B.J."/>
            <person name="Roessler K.A."/>
            <person name="Sanford J.R."/>
            <person name="Sawyer R.H."/>
            <person name="Schmidt C.J."/>
            <person name="Triplett E.W."/>
            <person name="Tuberville T.D."/>
            <person name="Venegas-Anaya M."/>
            <person name="Howard J.T."/>
            <person name="Jarvis E.D."/>
            <person name="Guillette L.J.Jr."/>
            <person name="Glenn T.C."/>
            <person name="Green R.E."/>
            <person name="Ray D.A."/>
        </authorList>
    </citation>
    <scope>NUCLEOTIDE SEQUENCE [LARGE SCALE GENOMIC DNA]</scope>
    <source>
        <strain evidence="11">KSC_2009_1</strain>
    </source>
</reference>
<dbReference type="GO" id="GO:0043209">
    <property type="term" value="C:myelin sheath"/>
    <property type="evidence" value="ECO:0007669"/>
    <property type="project" value="TreeGrafter"/>
</dbReference>
<dbReference type="STRING" id="8496.A0A151M0F3"/>
<feature type="compositionally biased region" description="Basic and acidic residues" evidence="10">
    <location>
        <begin position="125"/>
        <end position="153"/>
    </location>
</feature>
<dbReference type="GO" id="GO:0008360">
    <property type="term" value="P:regulation of cell shape"/>
    <property type="evidence" value="ECO:0007669"/>
    <property type="project" value="InterPro"/>
</dbReference>
<protein>
    <recommendedName>
        <fullName evidence="8">Ermin</fullName>
    </recommendedName>
    <alternativeName>
        <fullName evidence="9">Juxtanodin</fullName>
    </alternativeName>
</protein>
<dbReference type="eggNOG" id="KOG2030">
    <property type="taxonomic scope" value="Eukaryota"/>
</dbReference>
<evidence type="ECO:0000313" key="11">
    <source>
        <dbReference type="EMBL" id="KYO17984.1"/>
    </source>
</evidence>
<keyword evidence="6" id="KW-0206">Cytoskeleton</keyword>
<dbReference type="GO" id="GO:0033270">
    <property type="term" value="C:paranode region of axon"/>
    <property type="evidence" value="ECO:0007669"/>
    <property type="project" value="TreeGrafter"/>
</dbReference>
<dbReference type="GO" id="GO:0033269">
    <property type="term" value="C:internode region of axon"/>
    <property type="evidence" value="ECO:0007669"/>
    <property type="project" value="TreeGrafter"/>
</dbReference>
<evidence type="ECO:0000256" key="4">
    <source>
        <dbReference type="ARBA" id="ARBA00022553"/>
    </source>
</evidence>
<comment type="subcellular location">
    <subcellularLocation>
        <location evidence="1">Cytoplasm</location>
        <location evidence="1">Cytoskeleton</location>
    </subcellularLocation>
</comment>
<accession>A0A151M0F3</accession>
<dbReference type="CTD" id="57471"/>
<feature type="compositionally biased region" description="Basic and acidic residues" evidence="10">
    <location>
        <begin position="75"/>
        <end position="90"/>
    </location>
</feature>
<dbReference type="GO" id="GO:0005938">
    <property type="term" value="C:cell cortex"/>
    <property type="evidence" value="ECO:0007669"/>
    <property type="project" value="TreeGrafter"/>
</dbReference>
<evidence type="ECO:0000256" key="5">
    <source>
        <dbReference type="ARBA" id="ARBA00023203"/>
    </source>
</evidence>
<dbReference type="RefSeq" id="XP_006262865.1">
    <property type="nucleotide sequence ID" value="XM_006262803.3"/>
</dbReference>
<gene>
    <name evidence="11" type="primary">ERMN</name>
    <name evidence="11" type="ORF">Y1Q_0011598</name>
</gene>
<evidence type="ECO:0000256" key="6">
    <source>
        <dbReference type="ARBA" id="ARBA00023212"/>
    </source>
</evidence>
<name>A0A151M0F3_ALLMI</name>
<proteinExistence type="predicted"/>
<evidence type="ECO:0000256" key="8">
    <source>
        <dbReference type="ARBA" id="ARBA00026168"/>
    </source>
</evidence>
<dbReference type="Proteomes" id="UP000050525">
    <property type="component" value="Unassembled WGS sequence"/>
</dbReference>
<feature type="region of interest" description="Disordered" evidence="10">
    <location>
        <begin position="40"/>
        <end position="155"/>
    </location>
</feature>
<evidence type="ECO:0000256" key="9">
    <source>
        <dbReference type="ARBA" id="ARBA00031224"/>
    </source>
</evidence>
<dbReference type="PhylomeDB" id="A0A151M0F3"/>
<dbReference type="GO" id="GO:0030175">
    <property type="term" value="C:filopodium"/>
    <property type="evidence" value="ECO:0007669"/>
    <property type="project" value="TreeGrafter"/>
</dbReference>
<dbReference type="GO" id="GO:0043025">
    <property type="term" value="C:neuronal cell body"/>
    <property type="evidence" value="ECO:0007669"/>
    <property type="project" value="TreeGrafter"/>
</dbReference>
<dbReference type="PANTHER" id="PTHR47137:SF1">
    <property type="entry name" value="ERMIN"/>
    <property type="match status" value="1"/>
</dbReference>
<feature type="compositionally biased region" description="Basic and acidic residues" evidence="10">
    <location>
        <begin position="104"/>
        <end position="113"/>
    </location>
</feature>
<dbReference type="OrthoDB" id="9947518at2759"/>
<feature type="compositionally biased region" description="Basic and acidic residues" evidence="10">
    <location>
        <begin position="202"/>
        <end position="223"/>
    </location>
</feature>
<dbReference type="KEGG" id="amj:102570312"/>
<keyword evidence="4" id="KW-0597">Phosphoprotein</keyword>
<dbReference type="GO" id="GO:0001763">
    <property type="term" value="P:morphogenesis of a branching structure"/>
    <property type="evidence" value="ECO:0007669"/>
    <property type="project" value="TreeGrafter"/>
</dbReference>
<keyword evidence="5" id="KW-0009">Actin-binding</keyword>
<dbReference type="GO" id="GO:0007015">
    <property type="term" value="P:actin filament organization"/>
    <property type="evidence" value="ECO:0007669"/>
    <property type="project" value="InterPro"/>
</dbReference>
<feature type="region of interest" description="Disordered" evidence="10">
    <location>
        <begin position="179"/>
        <end position="256"/>
    </location>
</feature>
<dbReference type="EMBL" id="AKHW03006853">
    <property type="protein sequence ID" value="KYO17984.1"/>
    <property type="molecule type" value="Genomic_DNA"/>
</dbReference>
<dbReference type="GO" id="GO:0031344">
    <property type="term" value="P:regulation of cell projection organization"/>
    <property type="evidence" value="ECO:0007669"/>
    <property type="project" value="TreeGrafter"/>
</dbReference>
<evidence type="ECO:0000313" key="12">
    <source>
        <dbReference type="Proteomes" id="UP000050525"/>
    </source>
</evidence>
<dbReference type="InterPro" id="IPR008954">
    <property type="entry name" value="Moesin_tail_sf"/>
</dbReference>
<feature type="compositionally biased region" description="Basic and acidic residues" evidence="10">
    <location>
        <begin position="57"/>
        <end position="66"/>
    </location>
</feature>
<dbReference type="GO" id="GO:0051015">
    <property type="term" value="F:actin filament binding"/>
    <property type="evidence" value="ECO:0007669"/>
    <property type="project" value="InterPro"/>
</dbReference>
<evidence type="ECO:0000256" key="7">
    <source>
        <dbReference type="ARBA" id="ARBA00025213"/>
    </source>
</evidence>
<keyword evidence="3" id="KW-0963">Cytoplasm</keyword>
<dbReference type="GeneID" id="132243190"/>
<keyword evidence="12" id="KW-1185">Reference proteome</keyword>
<dbReference type="AlphaFoldDB" id="A0A151M0F3"/>
<dbReference type="GO" id="GO:0005856">
    <property type="term" value="C:cytoskeleton"/>
    <property type="evidence" value="ECO:0007669"/>
    <property type="project" value="UniProtKB-SubCell"/>
</dbReference>
<dbReference type="GO" id="GO:0070062">
    <property type="term" value="C:extracellular exosome"/>
    <property type="evidence" value="ECO:0007669"/>
    <property type="project" value="TreeGrafter"/>
</dbReference>
<dbReference type="SUPFAM" id="SSF48678">
    <property type="entry name" value="Moesin tail domain"/>
    <property type="match status" value="1"/>
</dbReference>
<feature type="region of interest" description="Disordered" evidence="10">
    <location>
        <begin position="1"/>
        <end position="20"/>
    </location>
</feature>